<proteinExistence type="predicted"/>
<protein>
    <submittedName>
        <fullName evidence="1">FCD domain-containing protein</fullName>
    </submittedName>
</protein>
<evidence type="ECO:0000313" key="2">
    <source>
        <dbReference type="Proteomes" id="UP001364695"/>
    </source>
</evidence>
<name>A0ACC6P4L9_9BURK</name>
<accession>A0ACC6P4L9</accession>
<keyword evidence="2" id="KW-1185">Reference proteome</keyword>
<dbReference type="Proteomes" id="UP001364695">
    <property type="component" value="Unassembled WGS sequence"/>
</dbReference>
<evidence type="ECO:0000313" key="1">
    <source>
        <dbReference type="EMBL" id="MEJ7139180.1"/>
    </source>
</evidence>
<organism evidence="1 2">
    <name type="scientific">Amphibiibacter pelophylacis</name>
    <dbReference type="NCBI Taxonomy" id="1799477"/>
    <lineage>
        <taxon>Bacteria</taxon>
        <taxon>Pseudomonadati</taxon>
        <taxon>Pseudomonadota</taxon>
        <taxon>Betaproteobacteria</taxon>
        <taxon>Burkholderiales</taxon>
        <taxon>Sphaerotilaceae</taxon>
        <taxon>Amphibiibacter</taxon>
    </lineage>
</organism>
<comment type="caution">
    <text evidence="1">The sequence shown here is derived from an EMBL/GenBank/DDBJ whole genome shotgun (WGS) entry which is preliminary data.</text>
</comment>
<reference evidence="1" key="1">
    <citation type="submission" date="2023-10" db="EMBL/GenBank/DDBJ databases">
        <title>Amphibacter perezi, gen. nov., sp. nov. a novel taxa of the family Comamonadaceae, class Betaproteobacteria isolated from the skin microbiota of Pelophylax perezi from different populations.</title>
        <authorList>
            <person name="Costa S."/>
            <person name="Proenca D.N."/>
            <person name="Lopes I."/>
            <person name="Morais P.V."/>
        </authorList>
    </citation>
    <scope>NUCLEOTIDE SEQUENCE</scope>
    <source>
        <strain evidence="1">SL12-8</strain>
    </source>
</reference>
<dbReference type="EMBL" id="JAWDIE010000021">
    <property type="protein sequence ID" value="MEJ7139180.1"/>
    <property type="molecule type" value="Genomic_DNA"/>
</dbReference>
<sequence>MKLIDRIPGDSGDIAKRPVKDQLSDKLAYMIHSGLLRPGDALPSERRLAATLGVARETVRAAIGVLQARKMIEVSQGARTRVIGPGAMSLHESITVFGRLKDCPFTEVAEAREAVEKQVIHLAAGRISDSTLSRLADLVEEQRDMLDDPVQFQISDREFHVTLYRACGNSLLCDVVSDFYDYALEYRRMALQRPGAIARSVADHAAIVEALRQRVPEAAVAAVGRHLDVVRQTTLEEMNR</sequence>
<gene>
    <name evidence="1" type="ORF">RV045_12185</name>
</gene>